<dbReference type="CDD" id="cd00201">
    <property type="entry name" value="WW"/>
    <property type="match status" value="1"/>
</dbReference>
<feature type="region of interest" description="Disordered" evidence="1">
    <location>
        <begin position="1"/>
        <end position="67"/>
    </location>
</feature>
<sequence>MAAARRGRGPSSCSGTSGNAVSGNADVADAASLCENPGDNDSGTEPVQGAHRKRPRRPRGYWSGPGSWERLNGELAAFVATGWVELPHPEDPDRSYFYNQVSGRTTWRRPPSLTRWRQQQPQQGQAAGEGGAQDSEDAQREQQQQERLEDWSLVAAAAARCEAPGDRVMPSRAVVLQARRHDLHSAVEAHGGYLAVAQRLGRRVTWALSTRLYGDHSELERKLAEVAAELGLPLGMLPTPQELRDAGHGPLLAAVRRRGGFGAAGCHTPAEIRAHLAARAAGAVQVSRQHLTTYLRRAAEEGRLLQSGRGLYELRDDQA</sequence>
<dbReference type="EMBL" id="LSYV01000175">
    <property type="protein sequence ID" value="KXZ42249.1"/>
    <property type="molecule type" value="Genomic_DNA"/>
</dbReference>
<feature type="region of interest" description="Disordered" evidence="1">
    <location>
        <begin position="108"/>
        <end position="148"/>
    </location>
</feature>
<reference evidence="4" key="1">
    <citation type="journal article" date="2016" name="Nat. Commun.">
        <title>The Gonium pectorale genome demonstrates co-option of cell cycle regulation during the evolution of multicellularity.</title>
        <authorList>
            <person name="Hanschen E.R."/>
            <person name="Marriage T.N."/>
            <person name="Ferris P.J."/>
            <person name="Hamaji T."/>
            <person name="Toyoda A."/>
            <person name="Fujiyama A."/>
            <person name="Neme R."/>
            <person name="Noguchi H."/>
            <person name="Minakuchi Y."/>
            <person name="Suzuki M."/>
            <person name="Kawai-Toyooka H."/>
            <person name="Smith D.R."/>
            <person name="Sparks H."/>
            <person name="Anderson J."/>
            <person name="Bakaric R."/>
            <person name="Luria V."/>
            <person name="Karger A."/>
            <person name="Kirschner M.W."/>
            <person name="Durand P.M."/>
            <person name="Michod R.E."/>
            <person name="Nozaki H."/>
            <person name="Olson B.J."/>
        </authorList>
    </citation>
    <scope>NUCLEOTIDE SEQUENCE [LARGE SCALE GENOMIC DNA]</scope>
    <source>
        <strain evidence="4">NIES-2863</strain>
    </source>
</reference>
<comment type="caution">
    <text evidence="3">The sequence shown here is derived from an EMBL/GenBank/DDBJ whole genome shotgun (WGS) entry which is preliminary data.</text>
</comment>
<dbReference type="Proteomes" id="UP000075714">
    <property type="component" value="Unassembled WGS sequence"/>
</dbReference>
<name>A0A150FXC1_GONPE</name>
<feature type="compositionally biased region" description="Polar residues" evidence="1">
    <location>
        <begin position="11"/>
        <end position="22"/>
    </location>
</feature>
<organism evidence="3 4">
    <name type="scientific">Gonium pectorale</name>
    <name type="common">Green alga</name>
    <dbReference type="NCBI Taxonomy" id="33097"/>
    <lineage>
        <taxon>Eukaryota</taxon>
        <taxon>Viridiplantae</taxon>
        <taxon>Chlorophyta</taxon>
        <taxon>core chlorophytes</taxon>
        <taxon>Chlorophyceae</taxon>
        <taxon>CS clade</taxon>
        <taxon>Chlamydomonadales</taxon>
        <taxon>Volvocaceae</taxon>
        <taxon>Gonium</taxon>
    </lineage>
</organism>
<dbReference type="STRING" id="33097.A0A150FXC1"/>
<dbReference type="AlphaFoldDB" id="A0A150FXC1"/>
<gene>
    <name evidence="3" type="ORF">GPECTOR_175g217</name>
</gene>
<dbReference type="PROSITE" id="PS50020">
    <property type="entry name" value="WW_DOMAIN_2"/>
    <property type="match status" value="1"/>
</dbReference>
<protein>
    <recommendedName>
        <fullName evidence="2">WW domain-containing protein</fullName>
    </recommendedName>
</protein>
<evidence type="ECO:0000256" key="1">
    <source>
        <dbReference type="SAM" id="MobiDB-lite"/>
    </source>
</evidence>
<evidence type="ECO:0000259" key="2">
    <source>
        <dbReference type="PROSITE" id="PS50020"/>
    </source>
</evidence>
<keyword evidence="4" id="KW-1185">Reference proteome</keyword>
<dbReference type="Gene3D" id="2.20.70.10">
    <property type="match status" value="1"/>
</dbReference>
<dbReference type="OrthoDB" id="550060at2759"/>
<proteinExistence type="predicted"/>
<accession>A0A150FXC1</accession>
<feature type="domain" description="WW" evidence="2">
    <location>
        <begin position="77"/>
        <end position="112"/>
    </location>
</feature>
<evidence type="ECO:0000313" key="4">
    <source>
        <dbReference type="Proteomes" id="UP000075714"/>
    </source>
</evidence>
<evidence type="ECO:0000313" key="3">
    <source>
        <dbReference type="EMBL" id="KXZ42249.1"/>
    </source>
</evidence>
<dbReference type="InterPro" id="IPR001202">
    <property type="entry name" value="WW_dom"/>
</dbReference>
<dbReference type="InterPro" id="IPR036020">
    <property type="entry name" value="WW_dom_sf"/>
</dbReference>
<feature type="compositionally biased region" description="Basic and acidic residues" evidence="1">
    <location>
        <begin position="137"/>
        <end position="148"/>
    </location>
</feature>
<feature type="compositionally biased region" description="Basic residues" evidence="1">
    <location>
        <begin position="50"/>
        <end position="59"/>
    </location>
</feature>
<dbReference type="SUPFAM" id="SSF51045">
    <property type="entry name" value="WW domain"/>
    <property type="match status" value="1"/>
</dbReference>